<evidence type="ECO:0000313" key="1">
    <source>
        <dbReference type="EMBL" id="MBE2999183.1"/>
    </source>
</evidence>
<evidence type="ECO:0000313" key="2">
    <source>
        <dbReference type="Proteomes" id="UP000806528"/>
    </source>
</evidence>
<proteinExistence type="predicted"/>
<keyword evidence="2" id="KW-1185">Reference proteome</keyword>
<accession>A0ABR9P5Q5</accession>
<name>A0ABR9P5Q5_9ACTN</name>
<dbReference type="Proteomes" id="UP000806528">
    <property type="component" value="Unassembled WGS sequence"/>
</dbReference>
<comment type="caution">
    <text evidence="1">The sequence shown here is derived from an EMBL/GenBank/DDBJ whole genome shotgun (WGS) entry which is preliminary data.</text>
</comment>
<organism evidence="1 2">
    <name type="scientific">Nocardiopsis coralli</name>
    <dbReference type="NCBI Taxonomy" id="2772213"/>
    <lineage>
        <taxon>Bacteria</taxon>
        <taxon>Bacillati</taxon>
        <taxon>Actinomycetota</taxon>
        <taxon>Actinomycetes</taxon>
        <taxon>Streptosporangiales</taxon>
        <taxon>Nocardiopsidaceae</taxon>
        <taxon>Nocardiopsis</taxon>
    </lineage>
</organism>
<reference evidence="1 2" key="1">
    <citation type="submission" date="2020-09" db="EMBL/GenBank/DDBJ databases">
        <title>Diversity and distribution of actinomycetes associated with coral in the coast of Hainan.</title>
        <authorList>
            <person name="Li F."/>
        </authorList>
    </citation>
    <scope>NUCLEOTIDE SEQUENCE [LARGE SCALE GENOMIC DNA]</scope>
    <source>
        <strain evidence="1 2">HNM0947</strain>
    </source>
</reference>
<gene>
    <name evidence="1" type="ORF">IDM40_10775</name>
</gene>
<dbReference type="EMBL" id="JADBGI010000008">
    <property type="protein sequence ID" value="MBE2999183.1"/>
    <property type="molecule type" value="Genomic_DNA"/>
</dbReference>
<protein>
    <submittedName>
        <fullName evidence="1">Uncharacterized protein</fullName>
    </submittedName>
</protein>
<sequence>MLRGTDIDALLVPAGYGTDPVVRAVCEAALEGDLGPGLTLLADTRDDHHARVQVAEALGRAAVERPGDVAELAEDGADQADVLLWVGHALLSGAQRRPAGSSQADRKGMEAALHEVRIPLDNAAELRPDDPAPWAALQTVAMGLGADRDEKDRLWREITDRAPALFPAHMTRVRALSPTRGGTTEEMFAAAGASADVAPEGDPLPAVLALAHAEHLRGEEKRLVAEGKSPDIAHLGLGRLHGEPVQELFDLARSWAEHAVPHVYDVQAHHLFGWAFHRAGMQDPARWHLGAVGRYACDLPWSFFGAPRVEIAGAMAELGVDPTAHDTDGADPDRES</sequence>